<comment type="similarity">
    <text evidence="9">Belongs to the TRAFAC class myosin-kinesin ATPase superfamily. Kinesin family.</text>
</comment>
<dbReference type="GO" id="GO:0043515">
    <property type="term" value="F:kinetochore binding"/>
    <property type="evidence" value="ECO:0007669"/>
    <property type="project" value="UniProtKB-ARBA"/>
</dbReference>
<feature type="coiled-coil region" evidence="10">
    <location>
        <begin position="1299"/>
        <end position="1426"/>
    </location>
</feature>
<feature type="coiled-coil region" evidence="10">
    <location>
        <begin position="689"/>
        <end position="1034"/>
    </location>
</feature>
<dbReference type="EMBL" id="LSMT01000388">
    <property type="protein sequence ID" value="PFX18858.1"/>
    <property type="molecule type" value="Genomic_DNA"/>
</dbReference>
<evidence type="ECO:0000256" key="9">
    <source>
        <dbReference type="PROSITE-ProRule" id="PRU00283"/>
    </source>
</evidence>
<keyword evidence="6" id="KW-0963">Cytoplasm</keyword>
<dbReference type="Pfam" id="PF00225">
    <property type="entry name" value="Kinesin"/>
    <property type="match status" value="1"/>
</dbReference>
<evidence type="ECO:0000256" key="8">
    <source>
        <dbReference type="ARBA" id="ARBA00081766"/>
    </source>
</evidence>
<dbReference type="PROSITE" id="PS50067">
    <property type="entry name" value="KINESIN_MOTOR_2"/>
    <property type="match status" value="1"/>
</dbReference>
<feature type="compositionally biased region" description="Basic and acidic residues" evidence="11">
    <location>
        <begin position="1274"/>
        <end position="1294"/>
    </location>
</feature>
<evidence type="ECO:0000256" key="1">
    <source>
        <dbReference type="ARBA" id="ARBA00004245"/>
    </source>
</evidence>
<feature type="coiled-coil region" evidence="10">
    <location>
        <begin position="582"/>
        <end position="661"/>
    </location>
</feature>
<dbReference type="OrthoDB" id="5988841at2759"/>
<dbReference type="GO" id="GO:0000278">
    <property type="term" value="P:mitotic cell cycle"/>
    <property type="evidence" value="ECO:0007669"/>
    <property type="project" value="UniProtKB-ARBA"/>
</dbReference>
<accession>A0A2B4RRA9</accession>
<evidence type="ECO:0000259" key="12">
    <source>
        <dbReference type="PROSITE" id="PS50067"/>
    </source>
</evidence>
<evidence type="ECO:0000256" key="10">
    <source>
        <dbReference type="SAM" id="Coils"/>
    </source>
</evidence>
<evidence type="ECO:0000256" key="7">
    <source>
        <dbReference type="ARBA" id="ARBA00070169"/>
    </source>
</evidence>
<evidence type="ECO:0000256" key="2">
    <source>
        <dbReference type="ARBA" id="ARBA00022741"/>
    </source>
</evidence>
<evidence type="ECO:0000256" key="5">
    <source>
        <dbReference type="ARBA" id="ARBA00023175"/>
    </source>
</evidence>
<dbReference type="SMART" id="SM00129">
    <property type="entry name" value="KISc"/>
    <property type="match status" value="1"/>
</dbReference>
<dbReference type="GO" id="GO:0005874">
    <property type="term" value="C:microtubule"/>
    <property type="evidence" value="ECO:0007669"/>
    <property type="project" value="TreeGrafter"/>
</dbReference>
<keyword evidence="5 9" id="KW-0505">Motor protein</keyword>
<dbReference type="InterPro" id="IPR019821">
    <property type="entry name" value="Kinesin_motor_CS"/>
</dbReference>
<evidence type="ECO:0000256" key="3">
    <source>
        <dbReference type="ARBA" id="ARBA00022840"/>
    </source>
</evidence>
<feature type="region of interest" description="Disordered" evidence="11">
    <location>
        <begin position="1263"/>
        <end position="1294"/>
    </location>
</feature>
<dbReference type="InterPro" id="IPR027417">
    <property type="entry name" value="P-loop_NTPase"/>
</dbReference>
<feature type="domain" description="Kinesin motor" evidence="12">
    <location>
        <begin position="6"/>
        <end position="332"/>
    </location>
</feature>
<proteinExistence type="inferred from homology"/>
<evidence type="ECO:0000313" key="14">
    <source>
        <dbReference type="Proteomes" id="UP000225706"/>
    </source>
</evidence>
<dbReference type="GO" id="GO:0000226">
    <property type="term" value="P:microtubule cytoskeleton organization"/>
    <property type="evidence" value="ECO:0007669"/>
    <property type="project" value="UniProtKB-ARBA"/>
</dbReference>
<evidence type="ECO:0000256" key="6">
    <source>
        <dbReference type="ARBA" id="ARBA00023212"/>
    </source>
</evidence>
<keyword evidence="4 10" id="KW-0175">Coiled coil</keyword>
<feature type="binding site" evidence="9">
    <location>
        <begin position="89"/>
        <end position="96"/>
    </location>
    <ligand>
        <name>ATP</name>
        <dbReference type="ChEBI" id="CHEBI:30616"/>
    </ligand>
</feature>
<dbReference type="InterPro" id="IPR001752">
    <property type="entry name" value="Kinesin_motor_dom"/>
</dbReference>
<dbReference type="PANTHER" id="PTHR47968">
    <property type="entry name" value="CENTROMERE PROTEIN E"/>
    <property type="match status" value="1"/>
</dbReference>
<feature type="coiled-coil region" evidence="10">
    <location>
        <begin position="1511"/>
        <end position="1707"/>
    </location>
</feature>
<keyword evidence="3 9" id="KW-0067">ATP-binding</keyword>
<dbReference type="SUPFAM" id="SSF52540">
    <property type="entry name" value="P-loop containing nucleoside triphosphate hydrolases"/>
    <property type="match status" value="1"/>
</dbReference>
<dbReference type="FunFam" id="3.40.850.10:FF:000026">
    <property type="entry name" value="Centromere-associated protein E"/>
    <property type="match status" value="1"/>
</dbReference>
<dbReference type="Gene3D" id="3.40.850.10">
    <property type="entry name" value="Kinesin motor domain"/>
    <property type="match status" value="1"/>
</dbReference>
<dbReference type="PROSITE" id="PS00411">
    <property type="entry name" value="KINESIN_MOTOR_1"/>
    <property type="match status" value="1"/>
</dbReference>
<dbReference type="PRINTS" id="PR00380">
    <property type="entry name" value="KINESINHEAVY"/>
</dbReference>
<dbReference type="GO" id="GO:0007018">
    <property type="term" value="P:microtubule-based movement"/>
    <property type="evidence" value="ECO:0007669"/>
    <property type="project" value="InterPro"/>
</dbReference>
<evidence type="ECO:0000313" key="13">
    <source>
        <dbReference type="EMBL" id="PFX18858.1"/>
    </source>
</evidence>
<dbReference type="GO" id="GO:0005524">
    <property type="term" value="F:ATP binding"/>
    <property type="evidence" value="ECO:0007669"/>
    <property type="project" value="UniProtKB-UniRule"/>
</dbReference>
<dbReference type="GO" id="GO:0030071">
    <property type="term" value="P:regulation of mitotic metaphase/anaphase transition"/>
    <property type="evidence" value="ECO:0007669"/>
    <property type="project" value="UniProtKB-ARBA"/>
</dbReference>
<dbReference type="CDD" id="cd01374">
    <property type="entry name" value="KISc_CENP_E"/>
    <property type="match status" value="1"/>
</dbReference>
<name>A0A2B4RRA9_STYPI</name>
<keyword evidence="14" id="KW-1185">Reference proteome</keyword>
<keyword evidence="2 9" id="KW-0547">Nucleotide-binding</keyword>
<comment type="caution">
    <text evidence="13">The sequence shown here is derived from an EMBL/GenBank/DDBJ whole genome shotgun (WGS) entry which is preliminary data.</text>
</comment>
<feature type="coiled-coil region" evidence="10">
    <location>
        <begin position="348"/>
        <end position="408"/>
    </location>
</feature>
<reference evidence="14" key="1">
    <citation type="journal article" date="2017" name="bioRxiv">
        <title>Comparative analysis of the genomes of Stylophora pistillata and Acropora digitifera provides evidence for extensive differences between species of corals.</title>
        <authorList>
            <person name="Voolstra C.R."/>
            <person name="Li Y."/>
            <person name="Liew Y.J."/>
            <person name="Baumgarten S."/>
            <person name="Zoccola D."/>
            <person name="Flot J.-F."/>
            <person name="Tambutte S."/>
            <person name="Allemand D."/>
            <person name="Aranda M."/>
        </authorList>
    </citation>
    <scope>NUCLEOTIDE SEQUENCE [LARGE SCALE GENOMIC DNA]</scope>
</reference>
<gene>
    <name evidence="13" type="primary">Cenpe</name>
    <name evidence="13" type="ORF">AWC38_SpisGene16739</name>
</gene>
<dbReference type="PANTHER" id="PTHR47968:SF75">
    <property type="entry name" value="CENTROMERE-ASSOCIATED PROTEIN E"/>
    <property type="match status" value="1"/>
</dbReference>
<evidence type="ECO:0000256" key="4">
    <source>
        <dbReference type="ARBA" id="ARBA00023054"/>
    </source>
</evidence>
<dbReference type="InterPro" id="IPR036961">
    <property type="entry name" value="Kinesin_motor_dom_sf"/>
</dbReference>
<dbReference type="GO" id="GO:0042327">
    <property type="term" value="P:positive regulation of phosphorylation"/>
    <property type="evidence" value="ECO:0007669"/>
    <property type="project" value="UniProtKB-ARBA"/>
</dbReference>
<dbReference type="GO" id="GO:0003777">
    <property type="term" value="F:microtubule motor activity"/>
    <property type="evidence" value="ECO:0007669"/>
    <property type="project" value="InterPro"/>
</dbReference>
<dbReference type="GO" id="GO:0140694">
    <property type="term" value="P:membraneless organelle assembly"/>
    <property type="evidence" value="ECO:0007669"/>
    <property type="project" value="UniProtKB-ARBA"/>
</dbReference>
<keyword evidence="6" id="KW-0206">Cytoskeleton</keyword>
<sequence length="1726" mass="198680">MAATDNIRVAIRVRPLIKRENDFHQPIHWKVDGNTITQLANGKILPNSSYFFDRIFDMSSSTQDVYDEFGRPTVLSAMDGFNGTLFAYGQTSSGKTHTMMGDGNCQGVIPKAIGEIFDYIEKNPSREFLIRVSYIEIYNEDIKDLLNPARTNLKIHENAEKQVYVGELTEEVVSCSEDVFKHMMRGEKNRHFGVTNMNDRSSRSHTIFRVVIESREMMDESKAPDTIDGAVRVAHLNLVDLAGSERASQTGAFGQRLKEGGHINKSLLALGSVIAKLSEGESFIPFRDSKLTRILQSSLGGNAKTSMLCTITPAAIEESISTLKFASRAKTIKNCPEVNEVLDDGTLLKRYRKEIRELKQQLVQMSSSSHVQELQLEKEKVNEMEEMLEQQRRQQNEQEEKIKRLCNMICTAGGETANNRSKAKLTKRRETWCPGAGLSKAPLATSAAFSSVKSRLQRIPSSPSSDESEFGEMTKDIFLSTLEEEEDIKSSESGKKRVVFASPAGKRCLSSTTDLKKQEHKEMQTEPDQNCMEMEREVKRLRSDLHEAIETRDFYNELLEESNALLEKMSTENGRNDTPTTQVSMLKTLDQLRAKNKELQAEFDSVQAEKESLAARVEGLENAGTFNTAAQMNADSLQMALDEGVQERDRLCENLKEWQKKCTCRESDVARLQGKITNAGQEGEQYSCQQEASERIRQLELQVKEMGERLSGVKEQERRLTEAIEEKVQLEESKKLEVACLEEALDEMTKEKGRLDETLQLWKDKCAILETIVALSKEEKPSLEEKMASAREEASVKIKKLEEQVKEMEDRLKSVDGQEGMLTEVIEQKLQLEENHKVEVTSLKKTLASLEGALDEVTKEKGRLDEALQQWKDKCASLETNEALSKEEKLCLEEKMAFVGEEASEKIRKLEEQVKEMEESEEKLRLEEKMTFAGEEASQKIRELENQVMEMKERLASVDEQEGMLTEVIEQKLQLEENHKVEVTSLKKALEEIAQEKESIESWKEKCASLESDLRRLQEEITCVERERERSKLEESLSIVKEDTSVKMKEMGKGKLSNEDENKIMLAEVTEQRVNLEDIVTPLETDAAQGKELSEQTRNIKACFEQFKEEKDEEIMQLKKDIQELQDERNITSCGVEEKDTLLEQIIEQKQELEAKMSDLQVQLENVINEKEEYEQLLIQVKKEKDEIKNDLSESISDSAELQKDMLEMQQKVKRYKEHIYELENELRLRAELITSHEQKCEELQNRLSEALKQLQNVSQDMNKKLLSEGQVPDEQHEKETDADDEKFTSELSAEKERAQEIADECNALKLSLENVQNRNGILESEVEETKQEVEKKLKQLKSLELQLVESKQAYDLCEEQLKEQRDKCEELVKELNEMKSTECQSKKLSGSFSSELELHKAKRENEELLKELGEEKKTHEMLRKEHTSVLEELQHFKDSLLRDTNRGMDQQRLIDKMKAERRETICVQAQQRHELENDLCEAQKKDSTVEELNSTIRVKHEELEHMTFLLDEKEVEIAEVTTTLQQKELKQSEMTEESRRNEGKINELEKELEYVNESLLEVKKSRVEAEAKIGELKGIIRQQEAELISVNKKMETLNGENESQSQELALKTEQFEKELEDMQHRLLEVESELEFTKSSLENVDAEKKDLNTRVEKALKEKELFDEKLYELTASFDNQKNALDQEIDEIRESLLKEKNIVSELEDKLLVAEKTYHQHFSLSQQND</sequence>
<dbReference type="GO" id="GO:0008608">
    <property type="term" value="P:attachment of spindle microtubules to kinetochore"/>
    <property type="evidence" value="ECO:0007669"/>
    <property type="project" value="UniProtKB-ARBA"/>
</dbReference>
<organism evidence="13 14">
    <name type="scientific">Stylophora pistillata</name>
    <name type="common">Smooth cauliflower coral</name>
    <dbReference type="NCBI Taxonomy" id="50429"/>
    <lineage>
        <taxon>Eukaryota</taxon>
        <taxon>Metazoa</taxon>
        <taxon>Cnidaria</taxon>
        <taxon>Anthozoa</taxon>
        <taxon>Hexacorallia</taxon>
        <taxon>Scleractinia</taxon>
        <taxon>Astrocoeniina</taxon>
        <taxon>Pocilloporidae</taxon>
        <taxon>Stylophora</taxon>
    </lineage>
</organism>
<protein>
    <recommendedName>
        <fullName evidence="7">Centromere-associated protein E</fullName>
    </recommendedName>
    <alternativeName>
        <fullName evidence="8">Centromere protein E</fullName>
    </alternativeName>
</protein>
<comment type="subcellular location">
    <subcellularLocation>
        <location evidence="1">Cytoplasm</location>
        <location evidence="1">Cytoskeleton</location>
    </subcellularLocation>
</comment>
<evidence type="ECO:0000256" key="11">
    <source>
        <dbReference type="SAM" id="MobiDB-lite"/>
    </source>
</evidence>
<dbReference type="Proteomes" id="UP000225706">
    <property type="component" value="Unassembled WGS sequence"/>
</dbReference>
<dbReference type="InterPro" id="IPR027640">
    <property type="entry name" value="Kinesin-like_fam"/>
</dbReference>
<dbReference type="GO" id="GO:0000779">
    <property type="term" value="C:condensed chromosome, centromeric region"/>
    <property type="evidence" value="ECO:0007669"/>
    <property type="project" value="UniProtKB-ARBA"/>
</dbReference>
<dbReference type="STRING" id="50429.A0A2B4RRA9"/>
<dbReference type="GO" id="GO:0008017">
    <property type="term" value="F:microtubule binding"/>
    <property type="evidence" value="ECO:0007669"/>
    <property type="project" value="InterPro"/>
</dbReference>